<dbReference type="Pfam" id="PF00587">
    <property type="entry name" value="tRNA-synt_2b"/>
    <property type="match status" value="1"/>
</dbReference>
<evidence type="ECO:0000256" key="5">
    <source>
        <dbReference type="ARBA" id="ARBA00022840"/>
    </source>
</evidence>
<dbReference type="PANTHER" id="PTHR11778">
    <property type="entry name" value="SERYL-TRNA SYNTHETASE"/>
    <property type="match status" value="1"/>
</dbReference>
<dbReference type="SUPFAM" id="SSF55681">
    <property type="entry name" value="Class II aaRS and biotin synthetases"/>
    <property type="match status" value="1"/>
</dbReference>
<feature type="binding site" evidence="8">
    <location>
        <position position="353"/>
    </location>
    <ligand>
        <name>L-serine</name>
        <dbReference type="ChEBI" id="CHEBI:33384"/>
    </ligand>
</feature>
<comment type="caution">
    <text evidence="11">The sequence shown here is derived from an EMBL/GenBank/DDBJ whole genome shotgun (WGS) entry which is preliminary data.</text>
</comment>
<feature type="site" description="Important for serine binding" evidence="8">
    <location>
        <position position="355"/>
    </location>
</feature>
<proteinExistence type="inferred from homology"/>
<evidence type="ECO:0000256" key="6">
    <source>
        <dbReference type="ARBA" id="ARBA00023146"/>
    </source>
</evidence>
<evidence type="ECO:0000256" key="7">
    <source>
        <dbReference type="ARBA" id="ARBA00031113"/>
    </source>
</evidence>
<dbReference type="Gene3D" id="3.30.930.10">
    <property type="entry name" value="Bira Bifunctional Protein, Domain 2"/>
    <property type="match status" value="1"/>
</dbReference>
<feature type="binding site" evidence="9">
    <location>
        <begin position="252"/>
        <end position="255"/>
    </location>
    <ligand>
        <name>ATP</name>
        <dbReference type="ChEBI" id="CHEBI:30616"/>
    </ligand>
</feature>
<dbReference type="PRINTS" id="PR00981">
    <property type="entry name" value="TRNASYNTHSER"/>
</dbReference>
<dbReference type="PROSITE" id="PS50862">
    <property type="entry name" value="AA_TRNA_LIGASE_II"/>
    <property type="match status" value="1"/>
</dbReference>
<dbReference type="GO" id="GO:0004828">
    <property type="term" value="F:serine-tRNA ligase activity"/>
    <property type="evidence" value="ECO:0007669"/>
    <property type="project" value="UniProtKB-EC"/>
</dbReference>
<evidence type="ECO:0000256" key="3">
    <source>
        <dbReference type="ARBA" id="ARBA00022598"/>
    </source>
</evidence>
<keyword evidence="3" id="KW-0436">Ligase</keyword>
<organism evidence="11 12">
    <name type="scientific">Ranatra chinensis</name>
    <dbReference type="NCBI Taxonomy" id="642074"/>
    <lineage>
        <taxon>Eukaryota</taxon>
        <taxon>Metazoa</taxon>
        <taxon>Ecdysozoa</taxon>
        <taxon>Arthropoda</taxon>
        <taxon>Hexapoda</taxon>
        <taxon>Insecta</taxon>
        <taxon>Pterygota</taxon>
        <taxon>Neoptera</taxon>
        <taxon>Paraneoptera</taxon>
        <taxon>Hemiptera</taxon>
        <taxon>Heteroptera</taxon>
        <taxon>Panheteroptera</taxon>
        <taxon>Nepomorpha</taxon>
        <taxon>Nepidae</taxon>
        <taxon>Ranatrinae</taxon>
        <taxon>Ranatra</taxon>
    </lineage>
</organism>
<dbReference type="InterPro" id="IPR002314">
    <property type="entry name" value="aa-tRNA-synt_IIb"/>
</dbReference>
<protein>
    <recommendedName>
        <fullName evidence="2">serine--tRNA ligase</fullName>
        <ecNumber evidence="2">6.1.1.11</ecNumber>
    </recommendedName>
    <alternativeName>
        <fullName evidence="7">Seryl-tRNA synthetase</fullName>
    </alternativeName>
</protein>
<dbReference type="AlphaFoldDB" id="A0ABD0Y5S2"/>
<evidence type="ECO:0000259" key="10">
    <source>
        <dbReference type="PROSITE" id="PS50862"/>
    </source>
</evidence>
<feature type="binding site" evidence="8">
    <location>
        <position position="259"/>
    </location>
    <ligand>
        <name>L-serine</name>
        <dbReference type="ChEBI" id="CHEBI:33384"/>
    </ligand>
</feature>
<dbReference type="GO" id="GO:0005524">
    <property type="term" value="F:ATP binding"/>
    <property type="evidence" value="ECO:0007669"/>
    <property type="project" value="UniProtKB-KW"/>
</dbReference>
<feature type="binding site" evidence="8">
    <location>
        <position position="237"/>
    </location>
    <ligand>
        <name>L-serine</name>
        <dbReference type="ChEBI" id="CHEBI:33384"/>
    </ligand>
</feature>
<evidence type="ECO:0000313" key="11">
    <source>
        <dbReference type="EMBL" id="KAL1122612.1"/>
    </source>
</evidence>
<keyword evidence="5 9" id="KW-0067">ATP-binding</keyword>
<feature type="binding site" evidence="9">
    <location>
        <begin position="324"/>
        <end position="327"/>
    </location>
    <ligand>
        <name>ATP</name>
        <dbReference type="ChEBI" id="CHEBI:30616"/>
    </ligand>
</feature>
<dbReference type="InterPro" id="IPR006195">
    <property type="entry name" value="aa-tRNA-synth_II"/>
</dbReference>
<keyword evidence="6" id="KW-0030">Aminoacyl-tRNA synthetase</keyword>
<evidence type="ECO:0000256" key="9">
    <source>
        <dbReference type="PIRSR" id="PIRSR001529-2"/>
    </source>
</evidence>
<name>A0ABD0Y5S2_9HEMI</name>
<dbReference type="EMBL" id="JBFDAA010000013">
    <property type="protein sequence ID" value="KAL1122612.1"/>
    <property type="molecule type" value="Genomic_DNA"/>
</dbReference>
<reference evidence="11 12" key="1">
    <citation type="submission" date="2024-07" db="EMBL/GenBank/DDBJ databases">
        <title>Chromosome-level genome assembly of the water stick insect Ranatra chinensis (Heteroptera: Nepidae).</title>
        <authorList>
            <person name="Liu X."/>
        </authorList>
    </citation>
    <scope>NUCLEOTIDE SEQUENCE [LARGE SCALE GENOMIC DNA]</scope>
    <source>
        <strain evidence="11">Cailab_2021Rc</strain>
        <tissue evidence="11">Muscle</tissue>
    </source>
</reference>
<evidence type="ECO:0000256" key="1">
    <source>
        <dbReference type="ARBA" id="ARBA00010728"/>
    </source>
</evidence>
<dbReference type="InterPro" id="IPR045864">
    <property type="entry name" value="aa-tRNA-synth_II/BPL/LPL"/>
</dbReference>
<dbReference type="FunFam" id="3.30.930.10:FF:000078">
    <property type="entry name" value="Seryl-tRNA synthetase"/>
    <property type="match status" value="1"/>
</dbReference>
<feature type="domain" description="Aminoacyl-transfer RNA synthetases class-II family profile" evidence="10">
    <location>
        <begin position="162"/>
        <end position="380"/>
    </location>
</feature>
<feature type="binding site" evidence="9">
    <location>
        <begin position="237"/>
        <end position="239"/>
    </location>
    <ligand>
        <name>ATP</name>
        <dbReference type="ChEBI" id="CHEBI:30616"/>
    </ligand>
</feature>
<evidence type="ECO:0000313" key="12">
    <source>
        <dbReference type="Proteomes" id="UP001558652"/>
    </source>
</evidence>
<dbReference type="Proteomes" id="UP001558652">
    <property type="component" value="Unassembled WGS sequence"/>
</dbReference>
<dbReference type="PIRSF" id="PIRSF001529">
    <property type="entry name" value="Ser-tRNA-synth_IIa"/>
    <property type="match status" value="1"/>
</dbReference>
<feature type="binding site" evidence="8">
    <location>
        <position position="206"/>
    </location>
    <ligand>
        <name>L-serine</name>
        <dbReference type="ChEBI" id="CHEBI:33384"/>
    </ligand>
</feature>
<comment type="similarity">
    <text evidence="1">Belongs to the class-II aminoacyl-tRNA synthetase family. Type-1 seryl-tRNA synthetase subfamily.</text>
</comment>
<dbReference type="EC" id="6.1.1.11" evidence="2"/>
<evidence type="ECO:0000256" key="4">
    <source>
        <dbReference type="ARBA" id="ARBA00022741"/>
    </source>
</evidence>
<accession>A0ABD0Y5S2</accession>
<evidence type="ECO:0000256" key="8">
    <source>
        <dbReference type="PIRSR" id="PIRSR001529-1"/>
    </source>
</evidence>
<gene>
    <name evidence="11" type="ORF">AAG570_002939</name>
</gene>
<keyword evidence="12" id="KW-1185">Reference proteome</keyword>
<dbReference type="InterPro" id="IPR002317">
    <property type="entry name" value="Ser-tRNA-ligase_type_1"/>
</dbReference>
<evidence type="ECO:0000256" key="2">
    <source>
        <dbReference type="ARBA" id="ARBA00012840"/>
    </source>
</evidence>
<keyword evidence="4" id="KW-0547">Nucleotide-binding</keyword>
<sequence length="417" mass="47420">MLNLFFRHVSSCPHLPKPDFDFTYICEAKNRDEIAENIKRRKSTGDIDLILRLYEKLKGPVDSKQDIEEELMGAVSKIPNRSHPDILKLNEEPDTVNIIGEKRKFTFKPLNFQEISKRLNLARTDGLTNLTGPRSYFLMDDLARLEHALIDYSVRSLLQKCFQLVSVPDILDRGIIEGCGMDTRGERNQVYSLDTDHGNDLCLSGTAEMGIARLLMNQKFSSSELPARFAAVSRCYRAETSKVSEEKGLYRVHQFTKVEMFGVCKPADSDRLLEELTCLQEENFSRLGLHIRTLDMPPCELGQPAYRKFDVEGYMAGRGGRWGELSSASNCTDFQSRRLNITSEDGNYLHTVNGTCCAIPRMLIAIFETHQRNDGSVQVPPPLVPFMGIDVIGYNRMPTIRPYKQRLESSNSFNKQT</sequence>